<evidence type="ECO:0000313" key="2">
    <source>
        <dbReference type="EMBL" id="STY66395.1"/>
    </source>
</evidence>
<dbReference type="KEGG" id="mhaq:WC39_00395"/>
<gene>
    <name evidence="4" type="ORF">FEA53_07170</name>
    <name evidence="3" type="ORF">FEB89_06725</name>
    <name evidence="2" type="ORF">NCTC9380_01689</name>
</gene>
<accession>A0A248ZW87</accession>
<dbReference type="Proteomes" id="UP000318394">
    <property type="component" value="Unassembled WGS sequence"/>
</dbReference>
<dbReference type="KEGG" id="mhay:VK67_00400"/>
<dbReference type="EMBL" id="VAJB01000011">
    <property type="protein sequence ID" value="TRB74715.1"/>
    <property type="molecule type" value="Genomic_DNA"/>
</dbReference>
<dbReference type="EMBL" id="UGPL01000006">
    <property type="protein sequence ID" value="STY66395.1"/>
    <property type="molecule type" value="Genomic_DNA"/>
</dbReference>
<dbReference type="OrthoDB" id="72009at2"/>
<dbReference type="EMBL" id="VAJI01000010">
    <property type="protein sequence ID" value="TRB37886.1"/>
    <property type="molecule type" value="Genomic_DNA"/>
</dbReference>
<dbReference type="SUPFAM" id="SSF143120">
    <property type="entry name" value="YefM-like"/>
    <property type="match status" value="1"/>
</dbReference>
<dbReference type="NCBIfam" id="TIGR01552">
    <property type="entry name" value="phd_fam"/>
    <property type="match status" value="1"/>
</dbReference>
<evidence type="ECO:0000313" key="5">
    <source>
        <dbReference type="Proteomes" id="UP000254031"/>
    </source>
</evidence>
<keyword evidence="7" id="KW-1185">Reference proteome</keyword>
<evidence type="ECO:0000313" key="3">
    <source>
        <dbReference type="EMBL" id="TRB37886.1"/>
    </source>
</evidence>
<dbReference type="Proteomes" id="UP000315164">
    <property type="component" value="Unassembled WGS sequence"/>
</dbReference>
<dbReference type="InterPro" id="IPR036165">
    <property type="entry name" value="YefM-like_sf"/>
</dbReference>
<proteinExistence type="inferred from homology"/>
<reference evidence="2 5" key="1">
    <citation type="submission" date="2018-06" db="EMBL/GenBank/DDBJ databases">
        <authorList>
            <consortium name="Pathogen Informatics"/>
            <person name="Doyle S."/>
        </authorList>
    </citation>
    <scope>NUCLEOTIDE SEQUENCE [LARGE SCALE GENOMIC DNA]</scope>
    <source>
        <strain evidence="2 5">NCTC9380</strain>
    </source>
</reference>
<comment type="similarity">
    <text evidence="1">Belongs to the phD/YefM antitoxin family.</text>
</comment>
<evidence type="ECO:0000313" key="7">
    <source>
        <dbReference type="Proteomes" id="UP000318394"/>
    </source>
</evidence>
<evidence type="ECO:0000313" key="4">
    <source>
        <dbReference type="EMBL" id="TRB74715.1"/>
    </source>
</evidence>
<organism evidence="4 6">
    <name type="scientific">Mannheimia haemolytica</name>
    <name type="common">Pasteurella haemolytica</name>
    <dbReference type="NCBI Taxonomy" id="75985"/>
    <lineage>
        <taxon>Bacteria</taxon>
        <taxon>Pseudomonadati</taxon>
        <taxon>Pseudomonadota</taxon>
        <taxon>Gammaproteobacteria</taxon>
        <taxon>Pasteurellales</taxon>
        <taxon>Pasteurellaceae</taxon>
        <taxon>Mannheimia</taxon>
    </lineage>
</organism>
<reference evidence="6 7" key="2">
    <citation type="journal article" date="2019" name="Vet. Microbiol.">
        <title>Genetic characterization of susceptible and multi-drug resistant Mannheimia haemolytica isolated from high-risk stocker calves prior to and after antimicrobial metaphylaxis.</title>
        <authorList>
            <person name="Snyder E.R."/>
            <person name="Alvarez-Narvaez S."/>
            <person name="Credille B.C."/>
        </authorList>
    </citation>
    <scope>NUCLEOTIDE SEQUENCE [LARGE SCALE GENOMIC DNA]</scope>
    <source>
        <strain evidence="4 6">UGA-R5-128-1</strain>
        <strain evidence="3 7">UGA-R7-163-1</strain>
    </source>
</reference>
<evidence type="ECO:0000256" key="1">
    <source>
        <dbReference type="ARBA" id="ARBA00009981"/>
    </source>
</evidence>
<dbReference type="GeneID" id="67367711"/>
<dbReference type="AlphaFoldDB" id="A0A248ZW87"/>
<dbReference type="RefSeq" id="WP_006248272.1">
    <property type="nucleotide sequence ID" value="NZ_CP011098.1"/>
</dbReference>
<dbReference type="Proteomes" id="UP000254031">
    <property type="component" value="Unassembled WGS sequence"/>
</dbReference>
<name>A0A248ZW87_MANHA</name>
<sequence>MAITITSREFNQNASKVLKMAEKEPVFITKWGKIVNVVSSYMDYQQKKPSEPSFEELFASSENEDVSDEFWQEFEQTLVEIRKSNKPRPVDFGDE</sequence>
<evidence type="ECO:0000313" key="6">
    <source>
        <dbReference type="Proteomes" id="UP000315164"/>
    </source>
</evidence>
<protein>
    <submittedName>
        <fullName evidence="2">Phd_YefM</fullName>
    </submittedName>
    <submittedName>
        <fullName evidence="4">Type II toxin-antitoxin system Phd/YefM family antitoxin</fullName>
    </submittedName>
</protein>